<evidence type="ECO:0000256" key="1">
    <source>
        <dbReference type="ARBA" id="ARBA00022553"/>
    </source>
</evidence>
<proteinExistence type="predicted"/>
<keyword evidence="2" id="KW-0902">Two-component regulatory system</keyword>
<dbReference type="Pfam" id="PF00072">
    <property type="entry name" value="Response_reg"/>
    <property type="match status" value="1"/>
</dbReference>
<evidence type="ECO:0000256" key="3">
    <source>
        <dbReference type="ARBA" id="ARBA00023125"/>
    </source>
</evidence>
<keyword evidence="3" id="KW-0238">DNA-binding</keyword>
<dbReference type="Proteomes" id="UP000807825">
    <property type="component" value="Unassembled WGS sequence"/>
</dbReference>
<dbReference type="GO" id="GO:0000976">
    <property type="term" value="F:transcription cis-regulatory region binding"/>
    <property type="evidence" value="ECO:0007669"/>
    <property type="project" value="TreeGrafter"/>
</dbReference>
<dbReference type="InterPro" id="IPR011006">
    <property type="entry name" value="CheY-like_superfamily"/>
</dbReference>
<protein>
    <submittedName>
        <fullName evidence="6">Response regulator</fullName>
    </submittedName>
</protein>
<evidence type="ECO:0000313" key="7">
    <source>
        <dbReference type="Proteomes" id="UP000807825"/>
    </source>
</evidence>
<dbReference type="AlphaFoldDB" id="A0A9D6Z5V5"/>
<dbReference type="GO" id="GO:0006355">
    <property type="term" value="P:regulation of DNA-templated transcription"/>
    <property type="evidence" value="ECO:0007669"/>
    <property type="project" value="TreeGrafter"/>
</dbReference>
<reference evidence="6" key="1">
    <citation type="submission" date="2020-07" db="EMBL/GenBank/DDBJ databases">
        <title>Huge and variable diversity of episymbiotic CPR bacteria and DPANN archaea in groundwater ecosystems.</title>
        <authorList>
            <person name="He C.Y."/>
            <person name="Keren R."/>
            <person name="Whittaker M."/>
            <person name="Farag I.F."/>
            <person name="Doudna J."/>
            <person name="Cate J.H.D."/>
            <person name="Banfield J.F."/>
        </authorList>
    </citation>
    <scope>NUCLEOTIDE SEQUENCE</scope>
    <source>
        <strain evidence="6">NC_groundwater_1664_Pr3_B-0.1um_52_9</strain>
    </source>
</reference>
<dbReference type="GO" id="GO:0000156">
    <property type="term" value="F:phosphorelay response regulator activity"/>
    <property type="evidence" value="ECO:0007669"/>
    <property type="project" value="TreeGrafter"/>
</dbReference>
<dbReference type="SMART" id="SM00448">
    <property type="entry name" value="REC"/>
    <property type="match status" value="1"/>
</dbReference>
<dbReference type="GO" id="GO:0032993">
    <property type="term" value="C:protein-DNA complex"/>
    <property type="evidence" value="ECO:0007669"/>
    <property type="project" value="TreeGrafter"/>
</dbReference>
<dbReference type="PANTHER" id="PTHR48111:SF40">
    <property type="entry name" value="PHOSPHATE REGULON TRANSCRIPTIONAL REGULATORY PROTEIN PHOB"/>
    <property type="match status" value="1"/>
</dbReference>
<dbReference type="GO" id="GO:0005829">
    <property type="term" value="C:cytosol"/>
    <property type="evidence" value="ECO:0007669"/>
    <property type="project" value="TreeGrafter"/>
</dbReference>
<dbReference type="SUPFAM" id="SSF52172">
    <property type="entry name" value="CheY-like"/>
    <property type="match status" value="1"/>
</dbReference>
<dbReference type="Gene3D" id="3.40.50.2300">
    <property type="match status" value="1"/>
</dbReference>
<evidence type="ECO:0000313" key="6">
    <source>
        <dbReference type="EMBL" id="MBI5252390.1"/>
    </source>
</evidence>
<dbReference type="EMBL" id="JACRDE010000603">
    <property type="protein sequence ID" value="MBI5252390.1"/>
    <property type="molecule type" value="Genomic_DNA"/>
</dbReference>
<keyword evidence="1 4" id="KW-0597">Phosphoprotein</keyword>
<dbReference type="InterPro" id="IPR001789">
    <property type="entry name" value="Sig_transdc_resp-reg_receiver"/>
</dbReference>
<evidence type="ECO:0000259" key="5">
    <source>
        <dbReference type="PROSITE" id="PS50110"/>
    </source>
</evidence>
<gene>
    <name evidence="6" type="ORF">HY912_23085</name>
</gene>
<feature type="domain" description="Response regulatory" evidence="5">
    <location>
        <begin position="5"/>
        <end position="119"/>
    </location>
</feature>
<organism evidence="6 7">
    <name type="scientific">Desulfomonile tiedjei</name>
    <dbReference type="NCBI Taxonomy" id="2358"/>
    <lineage>
        <taxon>Bacteria</taxon>
        <taxon>Pseudomonadati</taxon>
        <taxon>Thermodesulfobacteriota</taxon>
        <taxon>Desulfomonilia</taxon>
        <taxon>Desulfomonilales</taxon>
        <taxon>Desulfomonilaceae</taxon>
        <taxon>Desulfomonile</taxon>
    </lineage>
</organism>
<evidence type="ECO:0000256" key="2">
    <source>
        <dbReference type="ARBA" id="ARBA00023012"/>
    </source>
</evidence>
<comment type="caution">
    <text evidence="6">The sequence shown here is derived from an EMBL/GenBank/DDBJ whole genome shotgun (WGS) entry which is preliminary data.</text>
</comment>
<accession>A0A9D6Z5V5</accession>
<dbReference type="InterPro" id="IPR039420">
    <property type="entry name" value="WalR-like"/>
</dbReference>
<evidence type="ECO:0000256" key="4">
    <source>
        <dbReference type="PROSITE-ProRule" id="PRU00169"/>
    </source>
</evidence>
<dbReference type="PROSITE" id="PS50110">
    <property type="entry name" value="RESPONSE_REGULATORY"/>
    <property type="match status" value="1"/>
</dbReference>
<sequence length="132" mass="14417">MKTWKVLLVDDEVEFVSTLAERLGLRDLHVDVANSGEQALSQIEADPPSVVVLDVMMPGMSGFAVLERIKSMHPDIEVILLTGMGAANEGMAGLRQGAFDYLVKPLDLEELIQKIGEAMKKSAGRTRKHDGQ</sequence>
<feature type="modified residue" description="4-aspartylphosphate" evidence="4">
    <location>
        <position position="54"/>
    </location>
</feature>
<dbReference type="PANTHER" id="PTHR48111">
    <property type="entry name" value="REGULATOR OF RPOS"/>
    <property type="match status" value="1"/>
</dbReference>
<name>A0A9D6Z5V5_9BACT</name>